<feature type="compositionally biased region" description="Acidic residues" evidence="4">
    <location>
        <begin position="198"/>
        <end position="209"/>
    </location>
</feature>
<dbReference type="EMBL" id="ML121543">
    <property type="protein sequence ID" value="RPB24034.1"/>
    <property type="molecule type" value="Genomic_DNA"/>
</dbReference>
<evidence type="ECO:0000259" key="5">
    <source>
        <dbReference type="PROSITE" id="PS51858"/>
    </source>
</evidence>
<feature type="region of interest" description="Disordered" evidence="4">
    <location>
        <begin position="188"/>
        <end position="243"/>
    </location>
</feature>
<gene>
    <name evidence="6" type="ORF">L211DRAFT_824519</name>
</gene>
<evidence type="ECO:0000313" key="6">
    <source>
        <dbReference type="EMBL" id="RPB24034.1"/>
    </source>
</evidence>
<dbReference type="PANTHER" id="PTHR12378:SF80">
    <property type="entry name" value="IP06716P-RELATED"/>
    <property type="match status" value="1"/>
</dbReference>
<comment type="similarity">
    <text evidence="1">Belongs to the DeSI family.</text>
</comment>
<evidence type="ECO:0000256" key="1">
    <source>
        <dbReference type="ARBA" id="ARBA00008140"/>
    </source>
</evidence>
<organism evidence="6 7">
    <name type="scientific">Terfezia boudieri ATCC MYA-4762</name>
    <dbReference type="NCBI Taxonomy" id="1051890"/>
    <lineage>
        <taxon>Eukaryota</taxon>
        <taxon>Fungi</taxon>
        <taxon>Dikarya</taxon>
        <taxon>Ascomycota</taxon>
        <taxon>Pezizomycotina</taxon>
        <taxon>Pezizomycetes</taxon>
        <taxon>Pezizales</taxon>
        <taxon>Pezizaceae</taxon>
        <taxon>Terfezia</taxon>
    </lineage>
</organism>
<evidence type="ECO:0000256" key="3">
    <source>
        <dbReference type="ARBA" id="ARBA00022801"/>
    </source>
</evidence>
<keyword evidence="2" id="KW-0645">Protease</keyword>
<dbReference type="SMART" id="SM01179">
    <property type="entry name" value="DUF862"/>
    <property type="match status" value="1"/>
</dbReference>
<evidence type="ECO:0000256" key="4">
    <source>
        <dbReference type="SAM" id="MobiDB-lite"/>
    </source>
</evidence>
<reference evidence="6 7" key="1">
    <citation type="journal article" date="2018" name="Nat. Ecol. Evol.">
        <title>Pezizomycetes genomes reveal the molecular basis of ectomycorrhizal truffle lifestyle.</title>
        <authorList>
            <person name="Murat C."/>
            <person name="Payen T."/>
            <person name="Noel B."/>
            <person name="Kuo A."/>
            <person name="Morin E."/>
            <person name="Chen J."/>
            <person name="Kohler A."/>
            <person name="Krizsan K."/>
            <person name="Balestrini R."/>
            <person name="Da Silva C."/>
            <person name="Montanini B."/>
            <person name="Hainaut M."/>
            <person name="Levati E."/>
            <person name="Barry K.W."/>
            <person name="Belfiori B."/>
            <person name="Cichocki N."/>
            <person name="Clum A."/>
            <person name="Dockter R.B."/>
            <person name="Fauchery L."/>
            <person name="Guy J."/>
            <person name="Iotti M."/>
            <person name="Le Tacon F."/>
            <person name="Lindquist E.A."/>
            <person name="Lipzen A."/>
            <person name="Malagnac F."/>
            <person name="Mello A."/>
            <person name="Molinier V."/>
            <person name="Miyauchi S."/>
            <person name="Poulain J."/>
            <person name="Riccioni C."/>
            <person name="Rubini A."/>
            <person name="Sitrit Y."/>
            <person name="Splivallo R."/>
            <person name="Traeger S."/>
            <person name="Wang M."/>
            <person name="Zifcakova L."/>
            <person name="Wipf D."/>
            <person name="Zambonelli A."/>
            <person name="Paolocci F."/>
            <person name="Nowrousian M."/>
            <person name="Ottonello S."/>
            <person name="Baldrian P."/>
            <person name="Spatafora J.W."/>
            <person name="Henrissat B."/>
            <person name="Nagy L.G."/>
            <person name="Aury J.M."/>
            <person name="Wincker P."/>
            <person name="Grigoriev I.V."/>
            <person name="Bonfante P."/>
            <person name="Martin F.M."/>
        </authorList>
    </citation>
    <scope>NUCLEOTIDE SEQUENCE [LARGE SCALE GENOMIC DNA]</scope>
    <source>
        <strain evidence="6 7">ATCC MYA-4762</strain>
    </source>
</reference>
<evidence type="ECO:0000313" key="7">
    <source>
        <dbReference type="Proteomes" id="UP000267821"/>
    </source>
</evidence>
<dbReference type="InterPro" id="IPR042266">
    <property type="entry name" value="PPPDE_sf"/>
</dbReference>
<sequence length="243" mass="26770">MASSSTAGNGRRNIPIHQRTRVSINVYDLLPPGKLSTFLWTVGCGLLHTGVVVNDREYAFGGHDKRGVTGVYWMKPRTEPPGGTFRCQVLHGWAYGTEEEINRIILNASDEFLGPTYNLLTRNCNHFTSSLCEKLTGKAAPKYINRAAGIGVTIPCIVPAEWVEPPECEEPIENDYFDEEARLVARKASSGRRYSTTTDEEADESSGDEWGDKNTHGTKPNVAGVHRKGNTTKYIGGRSLPVD</sequence>
<name>A0A3N4LMB9_9PEZI</name>
<dbReference type="InterPro" id="IPR008580">
    <property type="entry name" value="PPPDE_dom"/>
</dbReference>
<dbReference type="OrthoDB" id="412286at2759"/>
<dbReference type="GO" id="GO:0101005">
    <property type="term" value="F:deubiquitinase activity"/>
    <property type="evidence" value="ECO:0007669"/>
    <property type="project" value="TreeGrafter"/>
</dbReference>
<feature type="domain" description="PPPDE" evidence="5">
    <location>
        <begin position="20"/>
        <end position="162"/>
    </location>
</feature>
<protein>
    <submittedName>
        <fullName evidence="6">DUF862-domain-containing protein</fullName>
    </submittedName>
</protein>
<dbReference type="STRING" id="1051890.A0A3N4LMB9"/>
<dbReference type="GO" id="GO:0006508">
    <property type="term" value="P:proteolysis"/>
    <property type="evidence" value="ECO:0007669"/>
    <property type="project" value="UniProtKB-KW"/>
</dbReference>
<accession>A0A3N4LMB9</accession>
<dbReference type="PROSITE" id="PS51858">
    <property type="entry name" value="PPPDE"/>
    <property type="match status" value="1"/>
</dbReference>
<dbReference type="GO" id="GO:0016579">
    <property type="term" value="P:protein deubiquitination"/>
    <property type="evidence" value="ECO:0007669"/>
    <property type="project" value="TreeGrafter"/>
</dbReference>
<dbReference type="AlphaFoldDB" id="A0A3N4LMB9"/>
<proteinExistence type="inferred from homology"/>
<keyword evidence="3" id="KW-0378">Hydrolase</keyword>
<dbReference type="PANTHER" id="PTHR12378">
    <property type="entry name" value="DESUMOYLATING ISOPEPTIDASE"/>
    <property type="match status" value="1"/>
</dbReference>
<dbReference type="Pfam" id="PF05903">
    <property type="entry name" value="Peptidase_C97"/>
    <property type="match status" value="1"/>
</dbReference>
<evidence type="ECO:0000256" key="2">
    <source>
        <dbReference type="ARBA" id="ARBA00022670"/>
    </source>
</evidence>
<dbReference type="InParanoid" id="A0A3N4LMB9"/>
<dbReference type="Proteomes" id="UP000267821">
    <property type="component" value="Unassembled WGS sequence"/>
</dbReference>
<dbReference type="Gene3D" id="3.90.1720.30">
    <property type="entry name" value="PPPDE domains"/>
    <property type="match status" value="1"/>
</dbReference>
<keyword evidence="7" id="KW-1185">Reference proteome</keyword>